<evidence type="ECO:0000256" key="4">
    <source>
        <dbReference type="PROSITE-ProRule" id="PRU00335"/>
    </source>
</evidence>
<keyword evidence="7" id="KW-1185">Reference proteome</keyword>
<dbReference type="Pfam" id="PF00440">
    <property type="entry name" value="TetR_N"/>
    <property type="match status" value="1"/>
</dbReference>
<evidence type="ECO:0000313" key="6">
    <source>
        <dbReference type="EMBL" id="NGM23400.1"/>
    </source>
</evidence>
<reference evidence="6 7" key="1">
    <citation type="submission" date="2020-02" db="EMBL/GenBank/DDBJ databases">
        <authorList>
            <person name="Kim H.M."/>
            <person name="Jeon C.O."/>
        </authorList>
    </citation>
    <scope>NUCLEOTIDE SEQUENCE [LARGE SCALE GENOMIC DNA]</scope>
    <source>
        <strain evidence="6 7">PeD5</strain>
    </source>
</reference>
<dbReference type="InterPro" id="IPR001647">
    <property type="entry name" value="HTH_TetR"/>
</dbReference>
<keyword evidence="3" id="KW-0804">Transcription</keyword>
<dbReference type="SUPFAM" id="SSF46689">
    <property type="entry name" value="Homeodomain-like"/>
    <property type="match status" value="1"/>
</dbReference>
<feature type="domain" description="HTH tetR-type" evidence="5">
    <location>
        <begin position="9"/>
        <end position="69"/>
    </location>
</feature>
<feature type="DNA-binding region" description="H-T-H motif" evidence="4">
    <location>
        <begin position="32"/>
        <end position="51"/>
    </location>
</feature>
<dbReference type="AlphaFoldDB" id="A0A6M1LSI1"/>
<comment type="caution">
    <text evidence="6">The sequence shown here is derived from an EMBL/GenBank/DDBJ whole genome shotgun (WGS) entry which is preliminary data.</text>
</comment>
<gene>
    <name evidence="6" type="ORF">G3576_25530</name>
</gene>
<dbReference type="Gene3D" id="1.10.357.10">
    <property type="entry name" value="Tetracycline Repressor, domain 2"/>
    <property type="match status" value="1"/>
</dbReference>
<dbReference type="Pfam" id="PF16925">
    <property type="entry name" value="TetR_C_13"/>
    <property type="match status" value="1"/>
</dbReference>
<dbReference type="Proteomes" id="UP000475385">
    <property type="component" value="Unassembled WGS sequence"/>
</dbReference>
<organism evidence="6 7">
    <name type="scientific">Falsiroseomonas algicola</name>
    <dbReference type="NCBI Taxonomy" id="2716930"/>
    <lineage>
        <taxon>Bacteria</taxon>
        <taxon>Pseudomonadati</taxon>
        <taxon>Pseudomonadota</taxon>
        <taxon>Alphaproteobacteria</taxon>
        <taxon>Acetobacterales</taxon>
        <taxon>Roseomonadaceae</taxon>
        <taxon>Falsiroseomonas</taxon>
    </lineage>
</organism>
<keyword evidence="1" id="KW-0805">Transcription regulation</keyword>
<evidence type="ECO:0000256" key="1">
    <source>
        <dbReference type="ARBA" id="ARBA00023015"/>
    </source>
</evidence>
<dbReference type="PROSITE" id="PS50977">
    <property type="entry name" value="HTH_TETR_2"/>
    <property type="match status" value="1"/>
</dbReference>
<dbReference type="GO" id="GO:0003677">
    <property type="term" value="F:DNA binding"/>
    <property type="evidence" value="ECO:0007669"/>
    <property type="project" value="UniProtKB-UniRule"/>
</dbReference>
<dbReference type="EMBL" id="JAAIKB010000015">
    <property type="protein sequence ID" value="NGM23400.1"/>
    <property type="molecule type" value="Genomic_DNA"/>
</dbReference>
<evidence type="ECO:0000256" key="2">
    <source>
        <dbReference type="ARBA" id="ARBA00023125"/>
    </source>
</evidence>
<reference evidence="6 7" key="2">
    <citation type="submission" date="2020-03" db="EMBL/GenBank/DDBJ databases">
        <title>Roseomonas stagni sp. nov., isolated from pond water in Japan.</title>
        <authorList>
            <person name="Furuhata K."/>
            <person name="Miyamoto H."/>
            <person name="Goto K."/>
        </authorList>
    </citation>
    <scope>NUCLEOTIDE SEQUENCE [LARGE SCALE GENOMIC DNA]</scope>
    <source>
        <strain evidence="6 7">PeD5</strain>
    </source>
</reference>
<dbReference type="InterPro" id="IPR036271">
    <property type="entry name" value="Tet_transcr_reg_TetR-rel_C_sf"/>
</dbReference>
<protein>
    <submittedName>
        <fullName evidence="6">TetR family transcriptional regulator</fullName>
    </submittedName>
</protein>
<dbReference type="InterPro" id="IPR009057">
    <property type="entry name" value="Homeodomain-like_sf"/>
</dbReference>
<dbReference type="RefSeq" id="WP_164697323.1">
    <property type="nucleotide sequence ID" value="NZ_JAAIKB010000015.1"/>
</dbReference>
<dbReference type="InterPro" id="IPR011075">
    <property type="entry name" value="TetR_C"/>
</dbReference>
<dbReference type="PANTHER" id="PTHR47506:SF1">
    <property type="entry name" value="HTH-TYPE TRANSCRIPTIONAL REGULATOR YJDC"/>
    <property type="match status" value="1"/>
</dbReference>
<accession>A0A6M1LSI1</accession>
<sequence length="192" mass="20861">MAHATAERPKAADRIQHAAKELFYRQGIRATGVEEVCRVAEATKMSLYRAYPSKDALVAAILEEDAAAWDRWFEGVTGAVPDAAGKLRALVEAIAAKVQDPDYRGCPMLLAQAEFPDPDHPTHRLVAAQKRRMRGTMVDLVRQAGIKDPEMTADTLAMLFDGAWATLPYLGGDRAAEILRNAAACALRDATG</sequence>
<dbReference type="PANTHER" id="PTHR47506">
    <property type="entry name" value="TRANSCRIPTIONAL REGULATORY PROTEIN"/>
    <property type="match status" value="1"/>
</dbReference>
<evidence type="ECO:0000259" key="5">
    <source>
        <dbReference type="PROSITE" id="PS50977"/>
    </source>
</evidence>
<evidence type="ECO:0000256" key="3">
    <source>
        <dbReference type="ARBA" id="ARBA00023163"/>
    </source>
</evidence>
<dbReference type="SUPFAM" id="SSF48498">
    <property type="entry name" value="Tetracyclin repressor-like, C-terminal domain"/>
    <property type="match status" value="1"/>
</dbReference>
<proteinExistence type="predicted"/>
<name>A0A6M1LSI1_9PROT</name>
<keyword evidence="2 4" id="KW-0238">DNA-binding</keyword>
<evidence type="ECO:0000313" key="7">
    <source>
        <dbReference type="Proteomes" id="UP000475385"/>
    </source>
</evidence>